<dbReference type="RefSeq" id="WP_160352761.1">
    <property type="nucleotide sequence ID" value="NZ_SDWJ01000001.1"/>
</dbReference>
<feature type="transmembrane region" description="Helical" evidence="5">
    <location>
        <begin position="71"/>
        <end position="91"/>
    </location>
</feature>
<dbReference type="OrthoDB" id="9810556at2"/>
<evidence type="ECO:0000259" key="6">
    <source>
        <dbReference type="Pfam" id="PF00892"/>
    </source>
</evidence>
<reference evidence="7 8" key="1">
    <citation type="submission" date="2019-01" db="EMBL/GenBank/DDBJ databases">
        <title>Sphingorhabdus lacus sp.nov., isolated from an oligotrophic freshwater lake.</title>
        <authorList>
            <person name="Park M."/>
        </authorList>
    </citation>
    <scope>NUCLEOTIDE SEQUENCE [LARGE SCALE GENOMIC DNA]</scope>
    <source>
        <strain evidence="7 8">IMCC26285</strain>
    </source>
</reference>
<comment type="caution">
    <text evidence="7">The sequence shown here is derived from an EMBL/GenBank/DDBJ whole genome shotgun (WGS) entry which is preliminary data.</text>
</comment>
<sequence>MTNPRISGGDWGIIMLLSLIWGGAFFMISLGLRSFPPTTLAFLRMALAVPPMLIALAYLGQKLPTDRRSWGQLFVLGGLNAAFPFMLFFWGQSHISTGLGSILNATTPLWGVVLAHMFTQHEKATPSRIVGVLLGLAGIIVMVGTGALKGMTSDVLAQIACLFATVLYAVAAIYGRTLSQSTMTPIVVATGQVFTAAILILPFMLIIDQPWTLPFARWDAWVGAFGLAIPSTAFAYFLYFRLIDRAGASNAMLVAFIQPVVAIILGVLALGESFATKEVIGAALIGLGLVAIDGRVFAKLAPRRSVP</sequence>
<evidence type="ECO:0000256" key="4">
    <source>
        <dbReference type="ARBA" id="ARBA00023136"/>
    </source>
</evidence>
<dbReference type="PANTHER" id="PTHR32322:SF9">
    <property type="entry name" value="AMINO-ACID METABOLITE EFFLUX PUMP-RELATED"/>
    <property type="match status" value="1"/>
</dbReference>
<feature type="domain" description="EamA" evidence="6">
    <location>
        <begin position="14"/>
        <end position="143"/>
    </location>
</feature>
<dbReference type="Pfam" id="PF00892">
    <property type="entry name" value="EamA"/>
    <property type="match status" value="2"/>
</dbReference>
<feature type="transmembrane region" description="Helical" evidence="5">
    <location>
        <begin position="279"/>
        <end position="298"/>
    </location>
</feature>
<protein>
    <submittedName>
        <fullName evidence="7">DMT family transporter</fullName>
    </submittedName>
</protein>
<feature type="transmembrane region" description="Helical" evidence="5">
    <location>
        <begin position="186"/>
        <end position="206"/>
    </location>
</feature>
<evidence type="ECO:0000256" key="2">
    <source>
        <dbReference type="ARBA" id="ARBA00022692"/>
    </source>
</evidence>
<dbReference type="GO" id="GO:0016020">
    <property type="term" value="C:membrane"/>
    <property type="evidence" value="ECO:0007669"/>
    <property type="project" value="UniProtKB-SubCell"/>
</dbReference>
<feature type="transmembrane region" description="Helical" evidence="5">
    <location>
        <begin position="12"/>
        <end position="35"/>
    </location>
</feature>
<dbReference type="Proteomes" id="UP000471147">
    <property type="component" value="Unassembled WGS sequence"/>
</dbReference>
<keyword evidence="3 5" id="KW-1133">Transmembrane helix</keyword>
<evidence type="ECO:0000313" key="7">
    <source>
        <dbReference type="EMBL" id="MVZ96816.1"/>
    </source>
</evidence>
<feature type="transmembrane region" description="Helical" evidence="5">
    <location>
        <begin position="155"/>
        <end position="174"/>
    </location>
</feature>
<comment type="subcellular location">
    <subcellularLocation>
        <location evidence="1">Membrane</location>
        <topology evidence="1">Multi-pass membrane protein</topology>
    </subcellularLocation>
</comment>
<dbReference type="AlphaFoldDB" id="A0A6I4LXL7"/>
<keyword evidence="4 5" id="KW-0472">Membrane</keyword>
<dbReference type="InterPro" id="IPR050638">
    <property type="entry name" value="AA-Vitamin_Transporters"/>
</dbReference>
<keyword evidence="2 5" id="KW-0812">Transmembrane</keyword>
<evidence type="ECO:0000256" key="5">
    <source>
        <dbReference type="SAM" id="Phobius"/>
    </source>
</evidence>
<evidence type="ECO:0000256" key="1">
    <source>
        <dbReference type="ARBA" id="ARBA00004141"/>
    </source>
</evidence>
<gene>
    <name evidence="7" type="ORF">EUU23_03745</name>
</gene>
<dbReference type="InterPro" id="IPR037185">
    <property type="entry name" value="EmrE-like"/>
</dbReference>
<feature type="transmembrane region" description="Helical" evidence="5">
    <location>
        <begin position="218"/>
        <end position="239"/>
    </location>
</feature>
<evidence type="ECO:0000256" key="3">
    <source>
        <dbReference type="ARBA" id="ARBA00022989"/>
    </source>
</evidence>
<accession>A0A6I4LXL7</accession>
<keyword evidence="8" id="KW-1185">Reference proteome</keyword>
<dbReference type="EMBL" id="SDWJ01000001">
    <property type="protein sequence ID" value="MVZ96816.1"/>
    <property type="molecule type" value="Genomic_DNA"/>
</dbReference>
<feature type="transmembrane region" description="Helical" evidence="5">
    <location>
        <begin position="130"/>
        <end position="149"/>
    </location>
</feature>
<dbReference type="SUPFAM" id="SSF103481">
    <property type="entry name" value="Multidrug resistance efflux transporter EmrE"/>
    <property type="match status" value="2"/>
</dbReference>
<dbReference type="PANTHER" id="PTHR32322">
    <property type="entry name" value="INNER MEMBRANE TRANSPORTER"/>
    <property type="match status" value="1"/>
</dbReference>
<name>A0A6I4LXL7_9SPHN</name>
<feature type="transmembrane region" description="Helical" evidence="5">
    <location>
        <begin position="41"/>
        <end position="59"/>
    </location>
</feature>
<feature type="transmembrane region" description="Helical" evidence="5">
    <location>
        <begin position="97"/>
        <end position="118"/>
    </location>
</feature>
<proteinExistence type="predicted"/>
<dbReference type="InterPro" id="IPR000620">
    <property type="entry name" value="EamA_dom"/>
</dbReference>
<organism evidence="7 8">
    <name type="scientific">Sphingorhabdus profundilacus</name>
    <dbReference type="NCBI Taxonomy" id="2509718"/>
    <lineage>
        <taxon>Bacteria</taxon>
        <taxon>Pseudomonadati</taxon>
        <taxon>Pseudomonadota</taxon>
        <taxon>Alphaproteobacteria</taxon>
        <taxon>Sphingomonadales</taxon>
        <taxon>Sphingomonadaceae</taxon>
        <taxon>Sphingorhabdus</taxon>
    </lineage>
</organism>
<feature type="transmembrane region" description="Helical" evidence="5">
    <location>
        <begin position="251"/>
        <end position="273"/>
    </location>
</feature>
<evidence type="ECO:0000313" key="8">
    <source>
        <dbReference type="Proteomes" id="UP000471147"/>
    </source>
</evidence>
<feature type="domain" description="EamA" evidence="6">
    <location>
        <begin position="158"/>
        <end position="291"/>
    </location>
</feature>